<feature type="region of interest" description="Disordered" evidence="1">
    <location>
        <begin position="509"/>
        <end position="572"/>
    </location>
</feature>
<protein>
    <submittedName>
        <fullName evidence="2">Uncharacterized protein</fullName>
    </submittedName>
</protein>
<reference evidence="2 3" key="1">
    <citation type="journal article" date="2024" name="J Genomics">
        <title>Draft genome sequencing and assembly of Favolaschia claudopus CIRM-BRFM 2984 isolated from oak limbs.</title>
        <authorList>
            <person name="Navarro D."/>
            <person name="Drula E."/>
            <person name="Chaduli D."/>
            <person name="Cazenave R."/>
            <person name="Ahrendt S."/>
            <person name="Wang J."/>
            <person name="Lipzen A."/>
            <person name="Daum C."/>
            <person name="Barry K."/>
            <person name="Grigoriev I.V."/>
            <person name="Favel A."/>
            <person name="Rosso M.N."/>
            <person name="Martin F."/>
        </authorList>
    </citation>
    <scope>NUCLEOTIDE SEQUENCE [LARGE SCALE GENOMIC DNA]</scope>
    <source>
        <strain evidence="2 3">CIRM-BRFM 2984</strain>
    </source>
</reference>
<accession>A0AAW0A8N8</accession>
<dbReference type="Proteomes" id="UP001362999">
    <property type="component" value="Unassembled WGS sequence"/>
</dbReference>
<sequence length="608" mass="68595">MHNRVLVLVMPEAREAKGSFGPIGLEAIEIDATKAEAKRFAKSHPAANGLPYRINSNCTVTRGNNNSQGSVYPPMWRIYGKQPVDTTRLSTLALTRLEYTYRGIVVDLGPLSLMIQYLTHTSAHPMRRDVYDSTIKIVNKQLRKYMIGMALIFKDHVLAFHSHDLIFQVGFECLPGRDPNMRTKLTSSSERNGLATEAIREASDVFLGIGVYTVIELFFLAGLSPQLTEAEVFDSASRTARLVVAYRTYLHTSEVGLPDLIRPAMKDGILAPTEAQRLGYINWLHVYAKDRCKIPVRMAKLVDDYVVKIADLDKQPERWIRHNTTTLFDVFEPSYHSYTLLLKPDLTQLIFGKQELIHLGPEFAMPSDPLTEYFEQQGLLNEPTFLRPNYYSPLFLPQSDFKALNLPHRHVHTYRHDKQIWSIVPATVNSQGMDTFDDAATLTPIVGDERKHMLFSYIVKKTNMVAIGPLEYSGTGHRVSVGRTTVAVPCYGDPSLSEFHTERDLKGRLLPAPTAGKQRPSLGESSRIELKKQLAAASTTRARKRALEADKENEAEGSDRPARTVARKPHEFHAVDSPNLHLKFTRKAHEFHAELVNFTGFNSPSWTK</sequence>
<feature type="compositionally biased region" description="Basic and acidic residues" evidence="1">
    <location>
        <begin position="545"/>
        <end position="572"/>
    </location>
</feature>
<dbReference type="EMBL" id="JAWWNJ010000078">
    <property type="protein sequence ID" value="KAK7005488.1"/>
    <property type="molecule type" value="Genomic_DNA"/>
</dbReference>
<dbReference type="AlphaFoldDB" id="A0AAW0A8N8"/>
<proteinExistence type="predicted"/>
<name>A0AAW0A8N8_9AGAR</name>
<evidence type="ECO:0000256" key="1">
    <source>
        <dbReference type="SAM" id="MobiDB-lite"/>
    </source>
</evidence>
<gene>
    <name evidence="2" type="ORF">R3P38DRAFT_3215189</name>
</gene>
<comment type="caution">
    <text evidence="2">The sequence shown here is derived from an EMBL/GenBank/DDBJ whole genome shotgun (WGS) entry which is preliminary data.</text>
</comment>
<organism evidence="2 3">
    <name type="scientific">Favolaschia claudopus</name>
    <dbReference type="NCBI Taxonomy" id="2862362"/>
    <lineage>
        <taxon>Eukaryota</taxon>
        <taxon>Fungi</taxon>
        <taxon>Dikarya</taxon>
        <taxon>Basidiomycota</taxon>
        <taxon>Agaricomycotina</taxon>
        <taxon>Agaricomycetes</taxon>
        <taxon>Agaricomycetidae</taxon>
        <taxon>Agaricales</taxon>
        <taxon>Marasmiineae</taxon>
        <taxon>Mycenaceae</taxon>
        <taxon>Favolaschia</taxon>
    </lineage>
</organism>
<evidence type="ECO:0000313" key="2">
    <source>
        <dbReference type="EMBL" id="KAK7005488.1"/>
    </source>
</evidence>
<evidence type="ECO:0000313" key="3">
    <source>
        <dbReference type="Proteomes" id="UP001362999"/>
    </source>
</evidence>
<keyword evidence="3" id="KW-1185">Reference proteome</keyword>